<accession>A0A8S0P9V2</accession>
<evidence type="ECO:0000313" key="3">
    <source>
        <dbReference type="Proteomes" id="UP000594638"/>
    </source>
</evidence>
<organism evidence="2 3">
    <name type="scientific">Olea europaea subsp. europaea</name>
    <dbReference type="NCBI Taxonomy" id="158383"/>
    <lineage>
        <taxon>Eukaryota</taxon>
        <taxon>Viridiplantae</taxon>
        <taxon>Streptophyta</taxon>
        <taxon>Embryophyta</taxon>
        <taxon>Tracheophyta</taxon>
        <taxon>Spermatophyta</taxon>
        <taxon>Magnoliopsida</taxon>
        <taxon>eudicotyledons</taxon>
        <taxon>Gunneridae</taxon>
        <taxon>Pentapetalae</taxon>
        <taxon>asterids</taxon>
        <taxon>lamiids</taxon>
        <taxon>Lamiales</taxon>
        <taxon>Oleaceae</taxon>
        <taxon>Oleeae</taxon>
        <taxon>Olea</taxon>
    </lineage>
</organism>
<gene>
    <name evidence="2" type="ORF">OLEA9_A106483</name>
</gene>
<name>A0A8S0P9V2_OLEEU</name>
<proteinExistence type="predicted"/>
<feature type="region of interest" description="Disordered" evidence="1">
    <location>
        <begin position="83"/>
        <end position="107"/>
    </location>
</feature>
<protein>
    <submittedName>
        <fullName evidence="2">Uncharacterized protein</fullName>
    </submittedName>
</protein>
<dbReference type="Gramene" id="OE9A106483T1">
    <property type="protein sequence ID" value="OE9A106483C1"/>
    <property type="gene ID" value="OE9A106483"/>
</dbReference>
<feature type="non-terminal residue" evidence="2">
    <location>
        <position position="1"/>
    </location>
</feature>
<comment type="caution">
    <text evidence="2">The sequence shown here is derived from an EMBL/GenBank/DDBJ whole genome shotgun (WGS) entry which is preliminary data.</text>
</comment>
<dbReference type="AlphaFoldDB" id="A0A8S0P9V2"/>
<keyword evidence="3" id="KW-1185">Reference proteome</keyword>
<evidence type="ECO:0000313" key="2">
    <source>
        <dbReference type="EMBL" id="CAA2934454.1"/>
    </source>
</evidence>
<evidence type="ECO:0000256" key="1">
    <source>
        <dbReference type="SAM" id="MobiDB-lite"/>
    </source>
</evidence>
<sequence>DEIVSHLDRTLAPYWRQFIKGIKETFNYQTYPDSLLRCMREMWRVNCKDVRDTNKMPDYEPNPGNVITISEADYDGNYVKEDLSEEYNPSSYFTIDPKPNPKEKERE</sequence>
<dbReference type="EMBL" id="CACTIH010000015">
    <property type="protein sequence ID" value="CAA2934454.1"/>
    <property type="molecule type" value="Genomic_DNA"/>
</dbReference>
<reference evidence="2 3" key="1">
    <citation type="submission" date="2019-12" db="EMBL/GenBank/DDBJ databases">
        <authorList>
            <person name="Alioto T."/>
            <person name="Alioto T."/>
            <person name="Gomez Garrido J."/>
        </authorList>
    </citation>
    <scope>NUCLEOTIDE SEQUENCE [LARGE SCALE GENOMIC DNA]</scope>
</reference>
<dbReference type="Proteomes" id="UP000594638">
    <property type="component" value="Unassembled WGS sequence"/>
</dbReference>
<feature type="non-terminal residue" evidence="2">
    <location>
        <position position="107"/>
    </location>
</feature>